<sequence>MRMVRALVLCGAGALAGCDSHARYSQPPSVRDQVTVNRSIDLGRVSAGAEAVARFGVTNDGTSDLVLLGGQGCCKVEGCAELAGEFPLTLPPGQTCTLEAACTFKRRGHFVGKIVLYTSSAQDKVVELSVLAEVAE</sequence>
<name>A0A2Z3GN43_9BACT</name>
<dbReference type="Proteomes" id="UP000245802">
    <property type="component" value="Chromosome"/>
</dbReference>
<dbReference type="Gene3D" id="2.60.40.10">
    <property type="entry name" value="Immunoglobulins"/>
    <property type="match status" value="1"/>
</dbReference>
<dbReference type="RefSeq" id="WP_010036299.1">
    <property type="nucleotide sequence ID" value="NZ_CP042911.1"/>
</dbReference>
<protein>
    <submittedName>
        <fullName evidence="1">DUF1573 domain-containing protein</fullName>
    </submittedName>
</protein>
<dbReference type="PROSITE" id="PS51257">
    <property type="entry name" value="PROKAR_LIPOPROTEIN"/>
    <property type="match status" value="1"/>
</dbReference>
<dbReference type="Pfam" id="PF07610">
    <property type="entry name" value="DUF1573"/>
    <property type="match status" value="1"/>
</dbReference>
<proteinExistence type="predicted"/>
<dbReference type="KEGG" id="gog:C1280_00375"/>
<dbReference type="InterPro" id="IPR011467">
    <property type="entry name" value="DUF1573"/>
</dbReference>
<organism evidence="1 2">
    <name type="scientific">Gemmata obscuriglobus</name>
    <dbReference type="NCBI Taxonomy" id="114"/>
    <lineage>
        <taxon>Bacteria</taxon>
        <taxon>Pseudomonadati</taxon>
        <taxon>Planctomycetota</taxon>
        <taxon>Planctomycetia</taxon>
        <taxon>Gemmatales</taxon>
        <taxon>Gemmataceae</taxon>
        <taxon>Gemmata</taxon>
    </lineage>
</organism>
<evidence type="ECO:0000313" key="1">
    <source>
        <dbReference type="EMBL" id="AWM35629.1"/>
    </source>
</evidence>
<keyword evidence="2" id="KW-1185">Reference proteome</keyword>
<dbReference type="InterPro" id="IPR013783">
    <property type="entry name" value="Ig-like_fold"/>
</dbReference>
<dbReference type="AlphaFoldDB" id="A0A2Z3GN43"/>
<gene>
    <name evidence="1" type="ORF">C1280_00375</name>
</gene>
<evidence type="ECO:0000313" key="2">
    <source>
        <dbReference type="Proteomes" id="UP000245802"/>
    </source>
</evidence>
<accession>A0A2Z3GN43</accession>
<dbReference type="EMBL" id="CP025958">
    <property type="protein sequence ID" value="AWM35629.1"/>
    <property type="molecule type" value="Genomic_DNA"/>
</dbReference>
<reference evidence="1 2" key="1">
    <citation type="submission" date="2018-01" db="EMBL/GenBank/DDBJ databases">
        <title>G. obscuriglobus.</title>
        <authorList>
            <person name="Franke J."/>
            <person name="Blomberg W."/>
            <person name="Selmecki A."/>
        </authorList>
    </citation>
    <scope>NUCLEOTIDE SEQUENCE [LARGE SCALE GENOMIC DNA]</scope>
    <source>
        <strain evidence="1 2">DSM 5831</strain>
    </source>
</reference>